<evidence type="ECO:0000313" key="2">
    <source>
        <dbReference type="EMBL" id="MBB3957808.1"/>
    </source>
</evidence>
<dbReference type="Proteomes" id="UP000548867">
    <property type="component" value="Unassembled WGS sequence"/>
</dbReference>
<dbReference type="EMBL" id="JACIDX010000037">
    <property type="protein sequence ID" value="MBB3957808.1"/>
    <property type="molecule type" value="Genomic_DNA"/>
</dbReference>
<protein>
    <submittedName>
        <fullName evidence="2">Uncharacterized protein</fullName>
    </submittedName>
</protein>
<proteinExistence type="predicted"/>
<accession>A0A7W6G8W2</accession>
<sequence>MGPQDIIKAVGHPHRITRISHTGRETSANSHRAFGLPQQKSSAIRVGRPPSNAAVIFAVDRWNRKSQRTISAFGGSGVSECLAARLV</sequence>
<name>A0A7W6G8W2_9SPHN</name>
<feature type="region of interest" description="Disordered" evidence="1">
    <location>
        <begin position="23"/>
        <end position="45"/>
    </location>
</feature>
<comment type="caution">
    <text evidence="2">The sequence shown here is derived from an EMBL/GenBank/DDBJ whole genome shotgun (WGS) entry which is preliminary data.</text>
</comment>
<reference evidence="2 3" key="1">
    <citation type="submission" date="2020-08" db="EMBL/GenBank/DDBJ databases">
        <title>Genomic Encyclopedia of Type Strains, Phase IV (KMG-IV): sequencing the most valuable type-strain genomes for metagenomic binning, comparative biology and taxonomic classification.</title>
        <authorList>
            <person name="Goeker M."/>
        </authorList>
    </citation>
    <scope>NUCLEOTIDE SEQUENCE [LARGE SCALE GENOMIC DNA]</scope>
    <source>
        <strain evidence="2 3">DSM 27057</strain>
    </source>
</reference>
<organism evidence="2 3">
    <name type="scientific">Novosphingobium sediminicola</name>
    <dbReference type="NCBI Taxonomy" id="563162"/>
    <lineage>
        <taxon>Bacteria</taxon>
        <taxon>Pseudomonadati</taxon>
        <taxon>Pseudomonadota</taxon>
        <taxon>Alphaproteobacteria</taxon>
        <taxon>Sphingomonadales</taxon>
        <taxon>Sphingomonadaceae</taxon>
        <taxon>Novosphingobium</taxon>
    </lineage>
</organism>
<evidence type="ECO:0000313" key="3">
    <source>
        <dbReference type="Proteomes" id="UP000548867"/>
    </source>
</evidence>
<keyword evidence="3" id="KW-1185">Reference proteome</keyword>
<evidence type="ECO:0000256" key="1">
    <source>
        <dbReference type="SAM" id="MobiDB-lite"/>
    </source>
</evidence>
<gene>
    <name evidence="2" type="ORF">GGR38_004783</name>
</gene>
<dbReference type="AlphaFoldDB" id="A0A7W6G8W2"/>